<keyword evidence="2" id="KW-1185">Reference proteome</keyword>
<gene>
    <name evidence="1" type="ORF">Acr_08g0011250</name>
</gene>
<comment type="caution">
    <text evidence="1">The sequence shown here is derived from an EMBL/GenBank/DDBJ whole genome shotgun (WGS) entry which is preliminary data.</text>
</comment>
<organism evidence="1 2">
    <name type="scientific">Actinidia rufa</name>
    <dbReference type="NCBI Taxonomy" id="165716"/>
    <lineage>
        <taxon>Eukaryota</taxon>
        <taxon>Viridiplantae</taxon>
        <taxon>Streptophyta</taxon>
        <taxon>Embryophyta</taxon>
        <taxon>Tracheophyta</taxon>
        <taxon>Spermatophyta</taxon>
        <taxon>Magnoliopsida</taxon>
        <taxon>eudicotyledons</taxon>
        <taxon>Gunneridae</taxon>
        <taxon>Pentapetalae</taxon>
        <taxon>asterids</taxon>
        <taxon>Ericales</taxon>
        <taxon>Actinidiaceae</taxon>
        <taxon>Actinidia</taxon>
    </lineage>
</organism>
<dbReference type="InterPro" id="IPR036691">
    <property type="entry name" value="Endo/exonu/phosph_ase_sf"/>
</dbReference>
<dbReference type="AlphaFoldDB" id="A0A7J0F3C6"/>
<dbReference type="SUPFAM" id="SSF56219">
    <property type="entry name" value="DNase I-like"/>
    <property type="match status" value="1"/>
</dbReference>
<evidence type="ECO:0008006" key="3">
    <source>
        <dbReference type="Google" id="ProtNLM"/>
    </source>
</evidence>
<reference evidence="1 2" key="1">
    <citation type="submission" date="2019-07" db="EMBL/GenBank/DDBJ databases">
        <title>De Novo Assembly of kiwifruit Actinidia rufa.</title>
        <authorList>
            <person name="Sugita-Konishi S."/>
            <person name="Sato K."/>
            <person name="Mori E."/>
            <person name="Abe Y."/>
            <person name="Kisaki G."/>
            <person name="Hamano K."/>
            <person name="Suezawa K."/>
            <person name="Otani M."/>
            <person name="Fukuda T."/>
            <person name="Manabe T."/>
            <person name="Gomi K."/>
            <person name="Tabuchi M."/>
            <person name="Akimitsu K."/>
            <person name="Kataoka I."/>
        </authorList>
    </citation>
    <scope>NUCLEOTIDE SEQUENCE [LARGE SCALE GENOMIC DNA]</scope>
    <source>
        <strain evidence="2">cv. Fuchu</strain>
    </source>
</reference>
<sequence>MRRRILVVRRKIVEISTGGVSEDKVVIVERDVGAQKNLRGGSRRLEISGKQNSKGEFIVAEVSSSTIRDRIVIPASEYGTGWKDVTGALPDFGEGGGVKDSCKVDGQLKDGHKGTDNFKPSEKATYLQAASSRSWPVMSCEVQKSGISAWWERWRIGWEQSREPRSMNVGANTTRVSAHWWKLRNVGANTTGVSAHWWKSGNADSLHPKWPGQRSIKYVEKDRVNTKKGRWPLLDVIQRRRILGFKSGRGRLGISKVLRSDMIHGRKGGDWAFNCLRDMGGPKGAFYDVERRAGKWAKSSDSRTESRTLSPAQDVGPFMKQIVRWGEQFKLEYGRSIIWEVQEIRAVEGGFEEPNEDFEQDKKLLIENHSEDTMRERIAFDIESVECYQIDPISSARPRVKMIGQDDGGDWLSVKGTEIVSSEWARRKLKGFRKFLGISYGGMEDEAARLFARIEEQWSNRVSPRGGRSRGVGRSKGKKELKNLEWSETKLKDVDTLIIRSLWGGRWVKWKGLRANGYAGGIIMMWDSRLMTCIDFLEGVHSISCLFENVDGYRWAFAGVYGPHNRYNRLMMWEEWSGARAVRGTPWVCGGDFNVIVQPAERVGCQMQSRAMRDFLDYIREEELIEPPIGRKWLHLE</sequence>
<evidence type="ECO:0000313" key="2">
    <source>
        <dbReference type="Proteomes" id="UP000585474"/>
    </source>
</evidence>
<dbReference type="OrthoDB" id="692400at2759"/>
<accession>A0A7J0F3C6</accession>
<dbReference type="EMBL" id="BJWL01000008">
    <property type="protein sequence ID" value="GFY92729.1"/>
    <property type="molecule type" value="Genomic_DNA"/>
</dbReference>
<evidence type="ECO:0000313" key="1">
    <source>
        <dbReference type="EMBL" id="GFY92729.1"/>
    </source>
</evidence>
<proteinExistence type="predicted"/>
<name>A0A7J0F3C6_9ERIC</name>
<dbReference type="Proteomes" id="UP000585474">
    <property type="component" value="Unassembled WGS sequence"/>
</dbReference>
<protein>
    <recommendedName>
        <fullName evidence="3">DNAse I-like superfamily protein</fullName>
    </recommendedName>
</protein>
<dbReference type="Gene3D" id="3.60.10.10">
    <property type="entry name" value="Endonuclease/exonuclease/phosphatase"/>
    <property type="match status" value="1"/>
</dbReference>